<dbReference type="Pfam" id="PF03283">
    <property type="entry name" value="PAE"/>
    <property type="match status" value="1"/>
</dbReference>
<evidence type="ECO:0000256" key="4">
    <source>
        <dbReference type="ARBA" id="ARBA00022512"/>
    </source>
</evidence>
<dbReference type="EC" id="3.1.1.-" evidence="6"/>
<keyword evidence="5 6" id="KW-0961">Cell wall biogenesis/degradation</keyword>
<comment type="caution">
    <text evidence="7">The sequence shown here is derived from an EMBL/GenBank/DDBJ whole genome shotgun (WGS) entry which is preliminary data.</text>
</comment>
<comment type="similarity">
    <text evidence="3 6">Belongs to the pectinacetylesterase family.</text>
</comment>
<proteinExistence type="inferred from homology"/>
<dbReference type="InterPro" id="IPR004963">
    <property type="entry name" value="PAE/NOTUM"/>
</dbReference>
<comment type="subcellular location">
    <subcellularLocation>
        <location evidence="2 6">Secreted</location>
        <location evidence="2 6">Cell wall</location>
    </subcellularLocation>
</comment>
<comment type="function">
    <text evidence="1 6">Hydrolyzes acetyl esters in homogalacturonan regions of pectin. In type I primary cell wall, galacturonic acid residues of pectin can be acetylated at the O-2 and O-3 positions. Decreasing the degree of acetylation of pectin gels in vitro alters their physical properties.</text>
</comment>
<protein>
    <recommendedName>
        <fullName evidence="6">Pectin acetylesterase</fullName>
        <ecNumber evidence="6">3.1.1.-</ecNumber>
    </recommendedName>
</protein>
<dbReference type="PANTHER" id="PTHR21562">
    <property type="entry name" value="NOTUM-RELATED"/>
    <property type="match status" value="1"/>
</dbReference>
<evidence type="ECO:0000313" key="8">
    <source>
        <dbReference type="Proteomes" id="UP001604336"/>
    </source>
</evidence>
<evidence type="ECO:0000313" key="7">
    <source>
        <dbReference type="EMBL" id="KAL2454266.1"/>
    </source>
</evidence>
<keyword evidence="8" id="KW-1185">Reference proteome</keyword>
<name>A0ABD1NRL3_9LAMI</name>
<organism evidence="7 8">
    <name type="scientific">Abeliophyllum distichum</name>
    <dbReference type="NCBI Taxonomy" id="126358"/>
    <lineage>
        <taxon>Eukaryota</taxon>
        <taxon>Viridiplantae</taxon>
        <taxon>Streptophyta</taxon>
        <taxon>Embryophyta</taxon>
        <taxon>Tracheophyta</taxon>
        <taxon>Spermatophyta</taxon>
        <taxon>Magnoliopsida</taxon>
        <taxon>eudicotyledons</taxon>
        <taxon>Gunneridae</taxon>
        <taxon>Pentapetalae</taxon>
        <taxon>asterids</taxon>
        <taxon>lamiids</taxon>
        <taxon>Lamiales</taxon>
        <taxon>Oleaceae</taxon>
        <taxon>Forsythieae</taxon>
        <taxon>Abeliophyllum</taxon>
    </lineage>
</organism>
<keyword evidence="4 6" id="KW-0134">Cell wall</keyword>
<evidence type="ECO:0000256" key="2">
    <source>
        <dbReference type="ARBA" id="ARBA00004191"/>
    </source>
</evidence>
<reference evidence="8" key="1">
    <citation type="submission" date="2024-07" db="EMBL/GenBank/DDBJ databases">
        <title>Two chromosome-level genome assemblies of Korean endemic species Abeliophyllum distichum and Forsythia ovata (Oleaceae).</title>
        <authorList>
            <person name="Jang H."/>
        </authorList>
    </citation>
    <scope>NUCLEOTIDE SEQUENCE [LARGE SCALE GENOMIC DNA]</scope>
</reference>
<gene>
    <name evidence="7" type="ORF">Adt_48232</name>
</gene>
<keyword evidence="6" id="KW-0378">Hydrolase</keyword>
<dbReference type="Proteomes" id="UP001604336">
    <property type="component" value="Unassembled WGS sequence"/>
</dbReference>
<evidence type="ECO:0000256" key="3">
    <source>
        <dbReference type="ARBA" id="ARBA00005784"/>
    </source>
</evidence>
<evidence type="ECO:0000256" key="6">
    <source>
        <dbReference type="RuleBase" id="RU363114"/>
    </source>
</evidence>
<sequence length="128" mass="14172">MFKIRVGPHVGKQKIKKGFVSIFDQANKLYFRGARVFVAVIEALVPTGAKVKCFADAGYFINAKDVSGAQHIENFYDDVVKTHGAAKNLPSSCTSKGKPSLCFFPQYMSQQIQTPLFITNAAHDSWQL</sequence>
<dbReference type="GO" id="GO:0071555">
    <property type="term" value="P:cell wall organization"/>
    <property type="evidence" value="ECO:0007669"/>
    <property type="project" value="UniProtKB-KW"/>
</dbReference>
<accession>A0ABD1NRL3</accession>
<dbReference type="PANTHER" id="PTHR21562:SF93">
    <property type="entry name" value="PECTIN ACETYLESTERASE 8"/>
    <property type="match status" value="1"/>
</dbReference>
<dbReference type="GO" id="GO:0016787">
    <property type="term" value="F:hydrolase activity"/>
    <property type="evidence" value="ECO:0007669"/>
    <property type="project" value="UniProtKB-KW"/>
</dbReference>
<evidence type="ECO:0000256" key="5">
    <source>
        <dbReference type="ARBA" id="ARBA00023316"/>
    </source>
</evidence>
<keyword evidence="6" id="KW-0964">Secreted</keyword>
<evidence type="ECO:0000256" key="1">
    <source>
        <dbReference type="ARBA" id="ARBA00003534"/>
    </source>
</evidence>
<dbReference type="AlphaFoldDB" id="A0ABD1NRL3"/>
<dbReference type="EMBL" id="JBFOLK010000428">
    <property type="protein sequence ID" value="KAL2454266.1"/>
    <property type="molecule type" value="Genomic_DNA"/>
</dbReference>